<feature type="transmembrane region" description="Helical" evidence="1">
    <location>
        <begin position="12"/>
        <end position="32"/>
    </location>
</feature>
<gene>
    <name evidence="2" type="ordered locus">UWK_03040</name>
</gene>
<reference evidence="3" key="1">
    <citation type="journal article" date="2013" name="Stand. Genomic Sci.">
        <title>Complete genome sequence of Desulfocapsa sulfexigens, a marine deltaproteobacterium specialized in disproportionating inorganic sulfur compounds.</title>
        <authorList>
            <person name="Finster K.W."/>
            <person name="Kjeldsen K.U."/>
            <person name="Kube M."/>
            <person name="Reinhardt R."/>
            <person name="Mussmann M."/>
            <person name="Amann R."/>
            <person name="Schreiber L."/>
        </authorList>
    </citation>
    <scope>NUCLEOTIDE SEQUENCE [LARGE SCALE GENOMIC DNA]</scope>
    <source>
        <strain evidence="3">DSM 10523 / SB164P1</strain>
    </source>
</reference>
<keyword evidence="3" id="KW-1185">Reference proteome</keyword>
<evidence type="ECO:0000313" key="2">
    <source>
        <dbReference type="EMBL" id="AGF79569.1"/>
    </source>
</evidence>
<keyword evidence="1" id="KW-1133">Transmembrane helix</keyword>
<evidence type="ECO:0000313" key="3">
    <source>
        <dbReference type="Proteomes" id="UP000011721"/>
    </source>
</evidence>
<proteinExistence type="predicted"/>
<keyword evidence="1" id="KW-0472">Membrane</keyword>
<protein>
    <submittedName>
        <fullName evidence="2">Uncharacterized protein</fullName>
    </submittedName>
</protein>
<dbReference type="HOGENOM" id="CLU_564667_0_0_7"/>
<dbReference type="STRING" id="1167006.UWK_03040"/>
<dbReference type="InterPro" id="IPR036890">
    <property type="entry name" value="HATPase_C_sf"/>
</dbReference>
<dbReference type="KEGG" id="dsf:UWK_03040"/>
<dbReference type="Gene3D" id="1.10.287.130">
    <property type="match status" value="1"/>
</dbReference>
<dbReference type="Proteomes" id="UP000011721">
    <property type="component" value="Chromosome"/>
</dbReference>
<dbReference type="RefSeq" id="WP_015405253.1">
    <property type="nucleotide sequence ID" value="NC_020304.1"/>
</dbReference>
<evidence type="ECO:0000256" key="1">
    <source>
        <dbReference type="SAM" id="Phobius"/>
    </source>
</evidence>
<feature type="transmembrane region" description="Helical" evidence="1">
    <location>
        <begin position="170"/>
        <end position="192"/>
    </location>
</feature>
<dbReference type="EMBL" id="CP003985">
    <property type="protein sequence ID" value="AGF79569.1"/>
    <property type="molecule type" value="Genomic_DNA"/>
</dbReference>
<name>M1NJ49_DESSD</name>
<keyword evidence="1" id="KW-0812">Transmembrane</keyword>
<organism evidence="2 3">
    <name type="scientific">Desulfocapsa sulfexigens (strain DSM 10523 / SB164P1)</name>
    <dbReference type="NCBI Taxonomy" id="1167006"/>
    <lineage>
        <taxon>Bacteria</taxon>
        <taxon>Pseudomonadati</taxon>
        <taxon>Thermodesulfobacteriota</taxon>
        <taxon>Desulfobulbia</taxon>
        <taxon>Desulfobulbales</taxon>
        <taxon>Desulfocapsaceae</taxon>
        <taxon>Desulfocapsa</taxon>
    </lineage>
</organism>
<sequence>MRNFLSKLSLKRIFSLFTVTTIVLLFIVIFFAGKQYFLFRHCEKLVDSSQHLLFQFTGIKEHINETLLSNGTLNTPEINKEIQSLDSQLQHILEDILIPEEFKLNFISQLDLVNITVALRNLQNSTPPINNEQLATLSAQLRSVNSKLTGFHELISRYTQTQLLGLHKALVGLLSIVIALVSIMLLTINRYITSPILHYCRTRSPSETEPVTLFSLHKTIETLADNPVAGSVTSPDDSLELTRLYRYSSIGHLLGGLSHELTNISNGILNYTQAIIDLSNDSNLDADSRQLLHKLFVEEKKMSQLLSNMIAFTSGSAQGQAKVLSVEELFENIRTLVHGTFKSEQINLNIKLSNPAFMLKNHVSDLQLVILSAIQNSRTALNYRYVGVVPESEKKTIQLSFDEPLQNSNSICVEILDNGASHSKTADGSKTTRPWHNMNVCKSFLQTFGGTLELTRTSDKTNRCLICLPLSKDN</sequence>
<dbReference type="Gene3D" id="3.30.565.10">
    <property type="entry name" value="Histidine kinase-like ATPase, C-terminal domain"/>
    <property type="match status" value="1"/>
</dbReference>
<dbReference type="OrthoDB" id="5431891at2"/>
<dbReference type="SUPFAM" id="SSF55874">
    <property type="entry name" value="ATPase domain of HSP90 chaperone/DNA topoisomerase II/histidine kinase"/>
    <property type="match status" value="1"/>
</dbReference>
<dbReference type="eggNOG" id="COG2205">
    <property type="taxonomic scope" value="Bacteria"/>
</dbReference>
<accession>M1NJ49</accession>
<dbReference type="AlphaFoldDB" id="M1NJ49"/>